<keyword evidence="2 10" id="KW-0444">Lipid biosynthesis</keyword>
<dbReference type="AlphaFoldDB" id="A0AAQ4DEW9"/>
<evidence type="ECO:0000256" key="5">
    <source>
        <dbReference type="ARBA" id="ARBA00022832"/>
    </source>
</evidence>
<comment type="similarity">
    <text evidence="10">Belongs to the ELO family.</text>
</comment>
<evidence type="ECO:0000256" key="2">
    <source>
        <dbReference type="ARBA" id="ARBA00022516"/>
    </source>
</evidence>
<evidence type="ECO:0000313" key="12">
    <source>
        <dbReference type="Proteomes" id="UP001321473"/>
    </source>
</evidence>
<feature type="transmembrane region" description="Helical" evidence="10">
    <location>
        <begin position="183"/>
        <end position="203"/>
    </location>
</feature>
<keyword evidence="9 10" id="KW-0275">Fatty acid biosynthesis</keyword>
<proteinExistence type="inferred from homology"/>
<evidence type="ECO:0000256" key="9">
    <source>
        <dbReference type="ARBA" id="ARBA00023160"/>
    </source>
</evidence>
<dbReference type="GO" id="GO:0009922">
    <property type="term" value="F:fatty acid elongase activity"/>
    <property type="evidence" value="ECO:0007669"/>
    <property type="project" value="UniProtKB-EC"/>
</dbReference>
<keyword evidence="7 10" id="KW-0443">Lipid metabolism</keyword>
<keyword evidence="12" id="KW-1185">Reference proteome</keyword>
<gene>
    <name evidence="11" type="ORF">V5799_027724</name>
</gene>
<dbReference type="PANTHER" id="PTHR11157">
    <property type="entry name" value="FATTY ACID ACYL TRANSFERASE-RELATED"/>
    <property type="match status" value="1"/>
</dbReference>
<feature type="transmembrane region" description="Helical" evidence="10">
    <location>
        <begin position="158"/>
        <end position="177"/>
    </location>
</feature>
<feature type="transmembrane region" description="Helical" evidence="10">
    <location>
        <begin position="12"/>
        <end position="33"/>
    </location>
</feature>
<evidence type="ECO:0000256" key="6">
    <source>
        <dbReference type="ARBA" id="ARBA00022989"/>
    </source>
</evidence>
<dbReference type="EC" id="2.3.1.199" evidence="10"/>
<accession>A0AAQ4DEW9</accession>
<evidence type="ECO:0000256" key="7">
    <source>
        <dbReference type="ARBA" id="ARBA00023098"/>
    </source>
</evidence>
<dbReference type="PANTHER" id="PTHR11157:SF69">
    <property type="entry name" value="ELONGATION OF VERY LONG CHAIN FATTY ACIDS PROTEIN 7"/>
    <property type="match status" value="1"/>
</dbReference>
<sequence>MKNRKPYDGIKPFVILYNACNVVLNTYFMVTFLSKTYVGGGYSFICQGINFEARDENTMSMLNLLWWYLLVRISDFLDTVFFVLRKKYSHVSFLHVVHHMLVVYNGCYGLGYGPDGQVILSLIINCFVHVIMYTYYFLSLLGPTVQKHLLWKRYLTQLQLAQFTFAFVHMMVPMFMNCGYPRVHIYVTLCEAVFFFTMFTRFYHNWKNGMRGCVVRKNRQHGHLLAKLLKNCCCVVECGRRRELLIGEGTT</sequence>
<reference evidence="11 12" key="1">
    <citation type="journal article" date="2023" name="Arcadia Sci">
        <title>De novo assembly of a long-read Amblyomma americanum tick genome.</title>
        <authorList>
            <person name="Chou S."/>
            <person name="Poskanzer K.E."/>
            <person name="Rollins M."/>
            <person name="Thuy-Boun P.S."/>
        </authorList>
    </citation>
    <scope>NUCLEOTIDE SEQUENCE [LARGE SCALE GENOMIC DNA]</scope>
    <source>
        <strain evidence="11">F_SG_1</strain>
        <tissue evidence="11">Salivary glands</tissue>
    </source>
</reference>
<comment type="catalytic activity">
    <reaction evidence="10">
        <text>a very-long-chain acyl-CoA + malonyl-CoA + H(+) = a very-long-chain 3-oxoacyl-CoA + CO2 + CoA</text>
        <dbReference type="Rhea" id="RHEA:32727"/>
        <dbReference type="ChEBI" id="CHEBI:15378"/>
        <dbReference type="ChEBI" id="CHEBI:16526"/>
        <dbReference type="ChEBI" id="CHEBI:57287"/>
        <dbReference type="ChEBI" id="CHEBI:57384"/>
        <dbReference type="ChEBI" id="CHEBI:90725"/>
        <dbReference type="ChEBI" id="CHEBI:90736"/>
        <dbReference type="EC" id="2.3.1.199"/>
    </reaction>
</comment>
<evidence type="ECO:0000313" key="11">
    <source>
        <dbReference type="EMBL" id="KAK8761009.1"/>
    </source>
</evidence>
<evidence type="ECO:0000256" key="4">
    <source>
        <dbReference type="ARBA" id="ARBA00022692"/>
    </source>
</evidence>
<dbReference type="GO" id="GO:0030148">
    <property type="term" value="P:sphingolipid biosynthetic process"/>
    <property type="evidence" value="ECO:0007669"/>
    <property type="project" value="TreeGrafter"/>
</dbReference>
<dbReference type="GO" id="GO:0034626">
    <property type="term" value="P:fatty acid elongation, polyunsaturated fatty acid"/>
    <property type="evidence" value="ECO:0007669"/>
    <property type="project" value="TreeGrafter"/>
</dbReference>
<dbReference type="GO" id="GO:0042761">
    <property type="term" value="P:very long-chain fatty acid biosynthetic process"/>
    <property type="evidence" value="ECO:0007669"/>
    <property type="project" value="TreeGrafter"/>
</dbReference>
<keyword evidence="5 10" id="KW-0276">Fatty acid metabolism</keyword>
<protein>
    <recommendedName>
        <fullName evidence="10">Elongation of very long chain fatty acids protein</fullName>
        <ecNumber evidence="10">2.3.1.199</ecNumber>
    </recommendedName>
    <alternativeName>
        <fullName evidence="10">Very-long-chain 3-oxoacyl-CoA synthase</fullName>
    </alternativeName>
</protein>
<keyword evidence="8 10" id="KW-0472">Membrane</keyword>
<feature type="transmembrane region" description="Helical" evidence="10">
    <location>
        <begin position="118"/>
        <end position="138"/>
    </location>
</feature>
<dbReference type="EMBL" id="JARKHS020031634">
    <property type="protein sequence ID" value="KAK8761009.1"/>
    <property type="molecule type" value="Genomic_DNA"/>
</dbReference>
<dbReference type="InterPro" id="IPR002076">
    <property type="entry name" value="ELO_fam"/>
</dbReference>
<dbReference type="GO" id="GO:0005789">
    <property type="term" value="C:endoplasmic reticulum membrane"/>
    <property type="evidence" value="ECO:0007669"/>
    <property type="project" value="TreeGrafter"/>
</dbReference>
<feature type="transmembrane region" description="Helical" evidence="10">
    <location>
        <begin position="65"/>
        <end position="84"/>
    </location>
</feature>
<evidence type="ECO:0000256" key="10">
    <source>
        <dbReference type="RuleBase" id="RU361115"/>
    </source>
</evidence>
<comment type="caution">
    <text evidence="11">The sequence shown here is derived from an EMBL/GenBank/DDBJ whole genome shotgun (WGS) entry which is preliminary data.</text>
</comment>
<comment type="subcellular location">
    <subcellularLocation>
        <location evidence="1">Membrane</location>
        <topology evidence="1">Multi-pass membrane protein</topology>
    </subcellularLocation>
</comment>
<dbReference type="Pfam" id="PF01151">
    <property type="entry name" value="ELO"/>
    <property type="match status" value="1"/>
</dbReference>
<evidence type="ECO:0000256" key="3">
    <source>
        <dbReference type="ARBA" id="ARBA00022679"/>
    </source>
</evidence>
<name>A0AAQ4DEW9_AMBAM</name>
<evidence type="ECO:0000256" key="8">
    <source>
        <dbReference type="ARBA" id="ARBA00023136"/>
    </source>
</evidence>
<feature type="transmembrane region" description="Helical" evidence="10">
    <location>
        <begin position="91"/>
        <end position="112"/>
    </location>
</feature>
<dbReference type="GO" id="GO:0019367">
    <property type="term" value="P:fatty acid elongation, saturated fatty acid"/>
    <property type="evidence" value="ECO:0007669"/>
    <property type="project" value="TreeGrafter"/>
</dbReference>
<evidence type="ECO:0000256" key="1">
    <source>
        <dbReference type="ARBA" id="ARBA00004141"/>
    </source>
</evidence>
<keyword evidence="4 10" id="KW-0812">Transmembrane</keyword>
<organism evidence="11 12">
    <name type="scientific">Amblyomma americanum</name>
    <name type="common">Lone star tick</name>
    <dbReference type="NCBI Taxonomy" id="6943"/>
    <lineage>
        <taxon>Eukaryota</taxon>
        <taxon>Metazoa</taxon>
        <taxon>Ecdysozoa</taxon>
        <taxon>Arthropoda</taxon>
        <taxon>Chelicerata</taxon>
        <taxon>Arachnida</taxon>
        <taxon>Acari</taxon>
        <taxon>Parasitiformes</taxon>
        <taxon>Ixodida</taxon>
        <taxon>Ixodoidea</taxon>
        <taxon>Ixodidae</taxon>
        <taxon>Amblyomminae</taxon>
        <taxon>Amblyomma</taxon>
    </lineage>
</organism>
<dbReference type="Proteomes" id="UP001321473">
    <property type="component" value="Unassembled WGS sequence"/>
</dbReference>
<keyword evidence="6 10" id="KW-1133">Transmembrane helix</keyword>
<dbReference type="GO" id="GO:0034625">
    <property type="term" value="P:fatty acid elongation, monounsaturated fatty acid"/>
    <property type="evidence" value="ECO:0007669"/>
    <property type="project" value="TreeGrafter"/>
</dbReference>
<keyword evidence="3 10" id="KW-0808">Transferase</keyword>